<keyword evidence="3" id="KW-1185">Reference proteome</keyword>
<proteinExistence type="predicted"/>
<keyword evidence="1" id="KW-0175">Coiled coil</keyword>
<evidence type="ECO:0000256" key="1">
    <source>
        <dbReference type="SAM" id="Coils"/>
    </source>
</evidence>
<dbReference type="Proteomes" id="UP000007800">
    <property type="component" value="Unassembled WGS sequence"/>
</dbReference>
<evidence type="ECO:0000313" key="2">
    <source>
        <dbReference type="EMBL" id="EER00540.1"/>
    </source>
</evidence>
<dbReference type="GeneID" id="9043616"/>
<organism evidence="3">
    <name type="scientific">Perkinsus marinus (strain ATCC 50983 / TXsc)</name>
    <dbReference type="NCBI Taxonomy" id="423536"/>
    <lineage>
        <taxon>Eukaryota</taxon>
        <taxon>Sar</taxon>
        <taxon>Alveolata</taxon>
        <taxon>Perkinsozoa</taxon>
        <taxon>Perkinsea</taxon>
        <taxon>Perkinsida</taxon>
        <taxon>Perkinsidae</taxon>
        <taxon>Perkinsus</taxon>
    </lineage>
</organism>
<feature type="coiled-coil region" evidence="1">
    <location>
        <begin position="18"/>
        <end position="59"/>
    </location>
</feature>
<reference evidence="2 3" key="1">
    <citation type="submission" date="2008-07" db="EMBL/GenBank/DDBJ databases">
        <authorList>
            <person name="El-Sayed N."/>
            <person name="Caler E."/>
            <person name="Inman J."/>
            <person name="Amedeo P."/>
            <person name="Hass B."/>
            <person name="Wortman J."/>
        </authorList>
    </citation>
    <scope>NUCLEOTIDE SEQUENCE [LARGE SCALE GENOMIC DNA]</scope>
    <source>
        <strain evidence="3">ATCC 50983 / TXsc</strain>
    </source>
</reference>
<dbReference type="AlphaFoldDB" id="C5LRV3"/>
<dbReference type="InParanoid" id="C5LRV3"/>
<dbReference type="RefSeq" id="XP_002767822.1">
    <property type="nucleotide sequence ID" value="XM_002767776.1"/>
</dbReference>
<dbReference type="Gene3D" id="1.20.5.340">
    <property type="match status" value="1"/>
</dbReference>
<name>C5LRV3_PERM5</name>
<protein>
    <submittedName>
        <fullName evidence="2">Uncharacterized protein</fullName>
    </submittedName>
</protein>
<gene>
    <name evidence="2" type="ORF">Pmar_PMAR026644</name>
</gene>
<accession>C5LRV3</accession>
<evidence type="ECO:0000313" key="3">
    <source>
        <dbReference type="Proteomes" id="UP000007800"/>
    </source>
</evidence>
<sequence length="82" mass="9537">MNTSKSFWHEREGREGRLQQLREKCQVMKDYNDNLASQLEEAEGLYKDLFEKVQQMKEKIGFEAAGLELAHRQVTDGTESSN</sequence>
<dbReference type="EMBL" id="GG684986">
    <property type="protein sequence ID" value="EER00540.1"/>
    <property type="molecule type" value="Genomic_DNA"/>
</dbReference>